<dbReference type="NCBIfam" id="TIGR02170">
    <property type="entry name" value="thyX"/>
    <property type="match status" value="1"/>
</dbReference>
<protein>
    <submittedName>
        <fullName evidence="1">Thymidylate synthase complementing protein</fullName>
    </submittedName>
</protein>
<dbReference type="PROSITE" id="PS51331">
    <property type="entry name" value="THYX"/>
    <property type="match status" value="1"/>
</dbReference>
<dbReference type="GO" id="GO:0050660">
    <property type="term" value="F:flavin adenine dinucleotide binding"/>
    <property type="evidence" value="ECO:0007669"/>
    <property type="project" value="InterPro"/>
</dbReference>
<dbReference type="GO" id="GO:0006231">
    <property type="term" value="P:dTMP biosynthetic process"/>
    <property type="evidence" value="ECO:0007669"/>
    <property type="project" value="InterPro"/>
</dbReference>
<dbReference type="GO" id="GO:0070402">
    <property type="term" value="F:NADPH binding"/>
    <property type="evidence" value="ECO:0007669"/>
    <property type="project" value="TreeGrafter"/>
</dbReference>
<dbReference type="Gene3D" id="3.30.1360.170">
    <property type="match status" value="1"/>
</dbReference>
<dbReference type="GO" id="GO:0050797">
    <property type="term" value="F:thymidylate synthase (FAD) activity"/>
    <property type="evidence" value="ECO:0007669"/>
    <property type="project" value="InterPro"/>
</dbReference>
<organism evidence="1">
    <name type="scientific">Siphoviridae sp. ctrgt10</name>
    <dbReference type="NCBI Taxonomy" id="2826479"/>
    <lineage>
        <taxon>Viruses</taxon>
        <taxon>Duplodnaviria</taxon>
        <taxon>Heunggongvirae</taxon>
        <taxon>Uroviricota</taxon>
        <taxon>Caudoviricetes</taxon>
    </lineage>
</organism>
<dbReference type="InterPro" id="IPR003669">
    <property type="entry name" value="Thymidylate_synthase_ThyX"/>
</dbReference>
<dbReference type="EMBL" id="BK014839">
    <property type="protein sequence ID" value="DAD78049.1"/>
    <property type="molecule type" value="Genomic_DNA"/>
</dbReference>
<accession>A0A8S5M6U3</accession>
<reference evidence="1" key="1">
    <citation type="journal article" date="2021" name="Proc. Natl. Acad. Sci. U.S.A.">
        <title>A Catalog of Tens of Thousands of Viruses from Human Metagenomes Reveals Hidden Associations with Chronic Diseases.</title>
        <authorList>
            <person name="Tisza M.J."/>
            <person name="Buck C.B."/>
        </authorList>
    </citation>
    <scope>NUCLEOTIDE SEQUENCE</scope>
    <source>
        <strain evidence="1">Ctrgt10</strain>
    </source>
</reference>
<name>A0A8S5M6U3_9CAUD</name>
<evidence type="ECO:0000313" key="1">
    <source>
        <dbReference type="EMBL" id="DAD78049.1"/>
    </source>
</evidence>
<dbReference type="PANTHER" id="PTHR34934">
    <property type="entry name" value="FLAVIN-DEPENDENT THYMIDYLATE SYNTHASE"/>
    <property type="match status" value="1"/>
</dbReference>
<proteinExistence type="inferred from homology"/>
<dbReference type="CDD" id="cd20175">
    <property type="entry name" value="ThyX"/>
    <property type="match status" value="1"/>
</dbReference>
<dbReference type="InterPro" id="IPR036098">
    <property type="entry name" value="Thymidylate_synthase_ThyX_sf"/>
</dbReference>
<sequence>MNVELISYTADPVKVIETAASTCYDSEPTEGKIMKHCYNSGHHSVLEFAEFTFKISGVSRALTHQLVRHRLASFAQRSQRYCKEEDFDYVIPKSILQDPELLKQYKEFMIMTDSLYKKLIASGINAEDARYILPNACATEICVKMDLRELIHFCNERLCTCAQWEIRMLAQQMKNAVEKVSPDCAKYLVPKCEKHSPYNFCTETKKRSCGRHKVISEIINKENN</sequence>
<dbReference type="GO" id="GO:0004799">
    <property type="term" value="F:thymidylate synthase activity"/>
    <property type="evidence" value="ECO:0007669"/>
    <property type="project" value="TreeGrafter"/>
</dbReference>
<dbReference type="PANTHER" id="PTHR34934:SF1">
    <property type="entry name" value="FLAVIN-DEPENDENT THYMIDYLATE SYNTHASE"/>
    <property type="match status" value="1"/>
</dbReference>
<dbReference type="Pfam" id="PF02511">
    <property type="entry name" value="Thy1"/>
    <property type="match status" value="1"/>
</dbReference>
<dbReference type="SUPFAM" id="SSF69796">
    <property type="entry name" value="Thymidylate synthase-complementing protein Thy1"/>
    <property type="match status" value="1"/>
</dbReference>
<dbReference type="HAMAP" id="MF_01408">
    <property type="entry name" value="ThyX"/>
    <property type="match status" value="1"/>
</dbReference>